<evidence type="ECO:0000313" key="2">
    <source>
        <dbReference type="Proteomes" id="UP000215127"/>
    </source>
</evidence>
<name>A0A1X7RQ41_ZYMT9</name>
<reference evidence="1 2" key="1">
    <citation type="submission" date="2016-06" db="EMBL/GenBank/DDBJ databases">
        <authorList>
            <person name="Kjaerup R.B."/>
            <person name="Dalgaard T.S."/>
            <person name="Juul-Madsen H.R."/>
        </authorList>
    </citation>
    <scope>NUCLEOTIDE SEQUENCE [LARGE SCALE GENOMIC DNA]</scope>
</reference>
<dbReference type="Proteomes" id="UP000215127">
    <property type="component" value="Chromosome 4"/>
</dbReference>
<proteinExistence type="predicted"/>
<gene>
    <name evidence="1" type="ORF">ZT3D7_G4669</name>
</gene>
<evidence type="ECO:0000313" key="1">
    <source>
        <dbReference type="EMBL" id="SMQ49518.1"/>
    </source>
</evidence>
<dbReference type="EMBL" id="LT853695">
    <property type="protein sequence ID" value="SMQ49518.1"/>
    <property type="molecule type" value="Genomic_DNA"/>
</dbReference>
<sequence>MTKSNLYVSISLPSNQTAHSPTSTKHTWLLSLEPHHTLPQLHSSSSTEPTHFSAILPSDGAPAYRIETTGANAGPFILGNILVAEGVKATAEEVGRLLKEKLVTSEPGLPSDHAGGGDVEGADVWIRKALHIFQQQSLIDPFDVGEFMTFAHAYAAKREQGETPDVLVAYPKLNPDFAKKAKVDGLWMHHRPEKKPAPRNEV</sequence>
<protein>
    <submittedName>
        <fullName evidence="1">Uncharacterized protein</fullName>
    </submittedName>
</protein>
<accession>A0A1X7RQ41</accession>
<keyword evidence="2" id="KW-1185">Reference proteome</keyword>
<dbReference type="AlphaFoldDB" id="A0A1X7RQ41"/>
<organism evidence="1 2">
    <name type="scientific">Zymoseptoria tritici (strain ST99CH_3D7)</name>
    <dbReference type="NCBI Taxonomy" id="1276538"/>
    <lineage>
        <taxon>Eukaryota</taxon>
        <taxon>Fungi</taxon>
        <taxon>Dikarya</taxon>
        <taxon>Ascomycota</taxon>
        <taxon>Pezizomycotina</taxon>
        <taxon>Dothideomycetes</taxon>
        <taxon>Dothideomycetidae</taxon>
        <taxon>Mycosphaerellales</taxon>
        <taxon>Mycosphaerellaceae</taxon>
        <taxon>Zymoseptoria</taxon>
    </lineage>
</organism>